<dbReference type="PANTHER" id="PTHR11941:SF54">
    <property type="entry name" value="ENOYL-COA HYDRATASE, MITOCHONDRIAL"/>
    <property type="match status" value="1"/>
</dbReference>
<dbReference type="RefSeq" id="WP_219201329.1">
    <property type="nucleotide sequence ID" value="NZ_JAHWQX010000002.1"/>
</dbReference>
<dbReference type="Pfam" id="PF00378">
    <property type="entry name" value="ECH_1"/>
    <property type="match status" value="1"/>
</dbReference>
<dbReference type="Proteomes" id="UP001430804">
    <property type="component" value="Unassembled WGS sequence"/>
</dbReference>
<dbReference type="PANTHER" id="PTHR11941">
    <property type="entry name" value="ENOYL-COA HYDRATASE-RELATED"/>
    <property type="match status" value="1"/>
</dbReference>
<keyword evidence="3" id="KW-1185">Reference proteome</keyword>
<comment type="caution">
    <text evidence="2">The sequence shown here is derived from an EMBL/GenBank/DDBJ whole genome shotgun (WGS) entry which is preliminary data.</text>
</comment>
<dbReference type="EMBL" id="JAHWQX010000002">
    <property type="protein sequence ID" value="MBW3097417.1"/>
    <property type="molecule type" value="Genomic_DNA"/>
</dbReference>
<gene>
    <name evidence="2" type="ORF">KY465_09000</name>
</gene>
<dbReference type="InterPro" id="IPR001753">
    <property type="entry name" value="Enoyl-CoA_hydra/iso"/>
</dbReference>
<feature type="region of interest" description="Disordered" evidence="1">
    <location>
        <begin position="230"/>
        <end position="255"/>
    </location>
</feature>
<reference evidence="2" key="1">
    <citation type="submission" date="2021-07" db="EMBL/GenBank/DDBJ databases">
        <title>Pseudohoeflea marina sp. nov. a polyhydroxyalcanoate-producing bacterium.</title>
        <authorList>
            <person name="Zheng W."/>
            <person name="Yu S."/>
            <person name="Huang Y."/>
        </authorList>
    </citation>
    <scope>NUCLEOTIDE SEQUENCE</scope>
    <source>
        <strain evidence="2">DP4N28-3</strain>
    </source>
</reference>
<protein>
    <submittedName>
        <fullName evidence="2">Enoyl-CoA hydratase/isomerase family protein</fullName>
    </submittedName>
</protein>
<evidence type="ECO:0000313" key="3">
    <source>
        <dbReference type="Proteomes" id="UP001430804"/>
    </source>
</evidence>
<evidence type="ECO:0000313" key="2">
    <source>
        <dbReference type="EMBL" id="MBW3097417.1"/>
    </source>
</evidence>
<organism evidence="2 3">
    <name type="scientific">Pseudohoeflea coraliihabitans</name>
    <dbReference type="NCBI Taxonomy" id="2860393"/>
    <lineage>
        <taxon>Bacteria</taxon>
        <taxon>Pseudomonadati</taxon>
        <taxon>Pseudomonadota</taxon>
        <taxon>Alphaproteobacteria</taxon>
        <taxon>Hyphomicrobiales</taxon>
        <taxon>Rhizobiaceae</taxon>
        <taxon>Pseudohoeflea</taxon>
    </lineage>
</organism>
<evidence type="ECO:0000256" key="1">
    <source>
        <dbReference type="SAM" id="MobiDB-lite"/>
    </source>
</evidence>
<name>A0ABS6WN80_9HYPH</name>
<feature type="compositionally biased region" description="Basic and acidic residues" evidence="1">
    <location>
        <begin position="235"/>
        <end position="249"/>
    </location>
</feature>
<accession>A0ABS6WN80</accession>
<proteinExistence type="predicted"/>
<sequence>MNDIAISTNDGIATVTINRPAQRNSVSYAMWNAFGDIFAELSADRDVRAIILTGAGSDFSAGADIAEFASVRDDLGQSRAYEVAVDYGCAGITHASKPVIAVNLGYTLGGGAHLAMSADFRFAHTKAIFGIPAARLSIVYGVQATRKLLGLVGLTNAKRILYSAERFGAEEALAMGFVDKVSDDPMADAIAFARSLSGNAPLSMGGAKYILNGISQGSFDPGHAQSLIDQASTSDDYREGRDAFAEKRAPKFKAS</sequence>
<dbReference type="CDD" id="cd06558">
    <property type="entry name" value="crotonase-like"/>
    <property type="match status" value="1"/>
</dbReference>